<feature type="compositionally biased region" description="Polar residues" evidence="2">
    <location>
        <begin position="54"/>
        <end position="64"/>
    </location>
</feature>
<dbReference type="Proteomes" id="UP000799436">
    <property type="component" value="Unassembled WGS sequence"/>
</dbReference>
<accession>A0A6G1LMC0</accession>
<feature type="region of interest" description="Disordered" evidence="2">
    <location>
        <begin position="1"/>
        <end position="81"/>
    </location>
</feature>
<evidence type="ECO:0000256" key="2">
    <source>
        <dbReference type="SAM" id="MobiDB-lite"/>
    </source>
</evidence>
<evidence type="ECO:0000313" key="5">
    <source>
        <dbReference type="Proteomes" id="UP000799436"/>
    </source>
</evidence>
<dbReference type="InterPro" id="IPR016024">
    <property type="entry name" value="ARM-type_fold"/>
</dbReference>
<gene>
    <name evidence="4" type="ORF">EJ03DRAFT_74870</name>
</gene>
<dbReference type="EMBL" id="ML995809">
    <property type="protein sequence ID" value="KAF2774047.1"/>
    <property type="molecule type" value="Genomic_DNA"/>
</dbReference>
<dbReference type="InterPro" id="IPR039777">
    <property type="entry name" value="IFRD"/>
</dbReference>
<comment type="similarity">
    <text evidence="1">Belongs to the IFRD family.</text>
</comment>
<keyword evidence="5" id="KW-1185">Reference proteome</keyword>
<dbReference type="AlphaFoldDB" id="A0A6G1LMC0"/>
<protein>
    <recommendedName>
        <fullName evidence="3">Interferon-related developmental regulator N-terminal domain-containing protein</fullName>
    </recommendedName>
</protein>
<evidence type="ECO:0000313" key="4">
    <source>
        <dbReference type="EMBL" id="KAF2774047.1"/>
    </source>
</evidence>
<feature type="compositionally biased region" description="Low complexity" evidence="2">
    <location>
        <begin position="28"/>
        <end position="45"/>
    </location>
</feature>
<dbReference type="InterPro" id="IPR007701">
    <property type="entry name" value="Interferon-rel_develop_reg_N"/>
</dbReference>
<dbReference type="OrthoDB" id="18978at2759"/>
<dbReference type="SUPFAM" id="SSF48371">
    <property type="entry name" value="ARM repeat"/>
    <property type="match status" value="1"/>
</dbReference>
<dbReference type="PANTHER" id="PTHR12354:SF1">
    <property type="entry name" value="INTERFERON-RELATED DEVELOPMENTAL REGULATOR 1"/>
    <property type="match status" value="1"/>
</dbReference>
<dbReference type="Pfam" id="PF05004">
    <property type="entry name" value="IFRD"/>
    <property type="match status" value="1"/>
</dbReference>
<feature type="domain" description="Interferon-related developmental regulator N-terminal" evidence="3">
    <location>
        <begin position="58"/>
        <end position="364"/>
    </location>
</feature>
<proteinExistence type="inferred from homology"/>
<organism evidence="4 5">
    <name type="scientific">Teratosphaeria nubilosa</name>
    <dbReference type="NCBI Taxonomy" id="161662"/>
    <lineage>
        <taxon>Eukaryota</taxon>
        <taxon>Fungi</taxon>
        <taxon>Dikarya</taxon>
        <taxon>Ascomycota</taxon>
        <taxon>Pezizomycotina</taxon>
        <taxon>Dothideomycetes</taxon>
        <taxon>Dothideomycetidae</taxon>
        <taxon>Mycosphaerellales</taxon>
        <taxon>Teratosphaeriaceae</taxon>
        <taxon>Teratosphaeria</taxon>
    </lineage>
</organism>
<sequence>MRDLRKQALGLESKKTVSRKAQSKQGTPSNSAPASRNASGASSRNASDDESETSDVTQWSTNSIDDVIPGPEIEEGAEGGWRQELSDRINQLVDRKRSSVMGREGNLSRFVGVLTRFFAEEGLKGRVDEVVAALLRSVRAGASEKETELALKAIALLVVTVPSETLYDEIADPVKKVITQTQDAGPKIAAIHTLSVATLYGGATTDETENVMDFFLDIASSDGAIVEETDNAELVVAALQEWGFLATQLEDMEESTEVAMDTFVDQLESSDVAVQIAAGENIALLYEKSYTEAEPEDEISDINPDHETFDGRAPAMVKRYTVYRQQHLLLQTLSELAKASSKRLSKANRKQMHLAFTDILNTVEKPTRGPRYSTALDDEGREYGSRMKVAVSGGGRMTIDKWWKLHRLGGLKRLLQSGFLRHYEENEIVFETLPVVVEG</sequence>
<evidence type="ECO:0000259" key="3">
    <source>
        <dbReference type="Pfam" id="PF05004"/>
    </source>
</evidence>
<name>A0A6G1LMC0_9PEZI</name>
<evidence type="ECO:0000256" key="1">
    <source>
        <dbReference type="ARBA" id="ARBA00008828"/>
    </source>
</evidence>
<reference evidence="4" key="1">
    <citation type="journal article" date="2020" name="Stud. Mycol.">
        <title>101 Dothideomycetes genomes: a test case for predicting lifestyles and emergence of pathogens.</title>
        <authorList>
            <person name="Haridas S."/>
            <person name="Albert R."/>
            <person name="Binder M."/>
            <person name="Bloem J."/>
            <person name="Labutti K."/>
            <person name="Salamov A."/>
            <person name="Andreopoulos B."/>
            <person name="Baker S."/>
            <person name="Barry K."/>
            <person name="Bills G."/>
            <person name="Bluhm B."/>
            <person name="Cannon C."/>
            <person name="Castanera R."/>
            <person name="Culley D."/>
            <person name="Daum C."/>
            <person name="Ezra D."/>
            <person name="Gonzalez J."/>
            <person name="Henrissat B."/>
            <person name="Kuo A."/>
            <person name="Liang C."/>
            <person name="Lipzen A."/>
            <person name="Lutzoni F."/>
            <person name="Magnuson J."/>
            <person name="Mondo S."/>
            <person name="Nolan M."/>
            <person name="Ohm R."/>
            <person name="Pangilinan J."/>
            <person name="Park H.-J."/>
            <person name="Ramirez L."/>
            <person name="Alfaro M."/>
            <person name="Sun H."/>
            <person name="Tritt A."/>
            <person name="Yoshinaga Y."/>
            <person name="Zwiers L.-H."/>
            <person name="Turgeon B."/>
            <person name="Goodwin S."/>
            <person name="Spatafora J."/>
            <person name="Crous P."/>
            <person name="Grigoriev I."/>
        </authorList>
    </citation>
    <scope>NUCLEOTIDE SEQUENCE</scope>
    <source>
        <strain evidence="4">CBS 116005</strain>
    </source>
</reference>
<dbReference type="PANTHER" id="PTHR12354">
    <property type="entry name" value="INTERFERON-RELATED DEVELOPMENTAL REGULATOR"/>
    <property type="match status" value="1"/>
</dbReference>